<dbReference type="PANTHER" id="PTHR11732">
    <property type="entry name" value="ALDO/KETO REDUCTASE"/>
    <property type="match status" value="1"/>
</dbReference>
<evidence type="ECO:0000313" key="6">
    <source>
        <dbReference type="EMBL" id="KAH7536603.1"/>
    </source>
</evidence>
<evidence type="ECO:0000259" key="5">
    <source>
        <dbReference type="Pfam" id="PF00248"/>
    </source>
</evidence>
<feature type="binding site" evidence="3">
    <location>
        <position position="142"/>
    </location>
    <ligand>
        <name>substrate</name>
    </ligand>
</feature>
<dbReference type="FunFam" id="3.20.20.100:FF:000014">
    <property type="entry name" value="NAD(P)-linked oxidoreductase superfamily protein"/>
    <property type="match status" value="1"/>
</dbReference>
<dbReference type="AlphaFoldDB" id="A0A978VM28"/>
<dbReference type="EMBL" id="JAEACU010000003">
    <property type="protein sequence ID" value="KAH7536603.1"/>
    <property type="molecule type" value="Genomic_DNA"/>
</dbReference>
<dbReference type="PRINTS" id="PR00069">
    <property type="entry name" value="ALDKETRDTASE"/>
</dbReference>
<dbReference type="Proteomes" id="UP000813462">
    <property type="component" value="Unassembled WGS sequence"/>
</dbReference>
<dbReference type="GO" id="GO:0016616">
    <property type="term" value="F:oxidoreductase activity, acting on the CH-OH group of donors, NAD or NADP as acceptor"/>
    <property type="evidence" value="ECO:0007669"/>
    <property type="project" value="InterPro"/>
</dbReference>
<evidence type="ECO:0000256" key="3">
    <source>
        <dbReference type="PIRSR" id="PIRSR000097-2"/>
    </source>
</evidence>
<dbReference type="PROSITE" id="PS00063">
    <property type="entry name" value="ALDOKETO_REDUCTASE_3"/>
    <property type="match status" value="1"/>
</dbReference>
<evidence type="ECO:0000256" key="2">
    <source>
        <dbReference type="PIRSR" id="PIRSR000097-1"/>
    </source>
</evidence>
<dbReference type="SUPFAM" id="SSF51430">
    <property type="entry name" value="NAD(P)-linked oxidoreductase"/>
    <property type="match status" value="1"/>
</dbReference>
<gene>
    <name evidence="6" type="ORF">FEM48_Zijuj03G0002300</name>
</gene>
<comment type="caution">
    <text evidence="6">The sequence shown here is derived from an EMBL/GenBank/DDBJ whole genome shotgun (WGS) entry which is preliminary data.</text>
</comment>
<dbReference type="CDD" id="cd19124">
    <property type="entry name" value="AKR_AKR4A_4B"/>
    <property type="match status" value="1"/>
</dbReference>
<organism evidence="6 7">
    <name type="scientific">Ziziphus jujuba var. spinosa</name>
    <dbReference type="NCBI Taxonomy" id="714518"/>
    <lineage>
        <taxon>Eukaryota</taxon>
        <taxon>Viridiplantae</taxon>
        <taxon>Streptophyta</taxon>
        <taxon>Embryophyta</taxon>
        <taxon>Tracheophyta</taxon>
        <taxon>Spermatophyta</taxon>
        <taxon>Magnoliopsida</taxon>
        <taxon>eudicotyledons</taxon>
        <taxon>Gunneridae</taxon>
        <taxon>Pentapetalae</taxon>
        <taxon>rosids</taxon>
        <taxon>fabids</taxon>
        <taxon>Rosales</taxon>
        <taxon>Rhamnaceae</taxon>
        <taxon>Paliureae</taxon>
        <taxon>Ziziphus</taxon>
    </lineage>
</organism>
<sequence length="343" mass="38708">MEQRSVLQKKKKKKKIFILISISVMERIPILALGSTGETIPALGFGTAAYPFAGSETAKGSILEAFKLGYRHFDSAALYNTEQTLGQAISEAISLGIIKSRDELFITSKLWISDSHKDLVVPAVKNSLRNLMLDYLDLYLIHFPISLKPGQIFPFSKENLLPMDIKSVWEAMEECQKLGLTKSIGVSNFSCKKLEILLSTAKIPPAVNQVEINPLWRQKKLRDFCKEKGISITAYSPLGGKGTIWGTNRVLDCEVLKEIAENKGKTIAQVCLRWVYEQGVSVLVKSFNKKRIEENLGIFEWKLSPDELKKIDQIPQQRGYDAYHFISDQGPYKSVQEFWDGEI</sequence>
<dbReference type="InterPro" id="IPR018170">
    <property type="entry name" value="Aldo/ket_reductase_CS"/>
</dbReference>
<proteinExistence type="predicted"/>
<accession>A0A978VM28</accession>
<evidence type="ECO:0000256" key="1">
    <source>
        <dbReference type="ARBA" id="ARBA00023002"/>
    </source>
</evidence>
<protein>
    <recommendedName>
        <fullName evidence="5">NADP-dependent oxidoreductase domain-containing protein</fullName>
    </recommendedName>
</protein>
<feature type="site" description="Lowers pKa of active site Tyr" evidence="4">
    <location>
        <position position="109"/>
    </location>
</feature>
<feature type="domain" description="NADP-dependent oxidoreductase" evidence="5">
    <location>
        <begin position="43"/>
        <end position="314"/>
    </location>
</feature>
<evidence type="ECO:0000256" key="4">
    <source>
        <dbReference type="PIRSR" id="PIRSR000097-3"/>
    </source>
</evidence>
<reference evidence="6" key="1">
    <citation type="journal article" date="2021" name="Front. Plant Sci.">
        <title>Chromosome-Scale Genome Assembly for Chinese Sour Jujube and Insights Into Its Genome Evolution and Domestication Signature.</title>
        <authorList>
            <person name="Shen L.-Y."/>
            <person name="Luo H."/>
            <person name="Wang X.-L."/>
            <person name="Wang X.-M."/>
            <person name="Qiu X.-J."/>
            <person name="Liu H."/>
            <person name="Zhou S.-S."/>
            <person name="Jia K.-H."/>
            <person name="Nie S."/>
            <person name="Bao Y.-T."/>
            <person name="Zhang R.-G."/>
            <person name="Yun Q.-Z."/>
            <person name="Chai Y.-H."/>
            <person name="Lu J.-Y."/>
            <person name="Li Y."/>
            <person name="Zhao S.-W."/>
            <person name="Mao J.-F."/>
            <person name="Jia S.-G."/>
            <person name="Mao Y.-M."/>
        </authorList>
    </citation>
    <scope>NUCLEOTIDE SEQUENCE</scope>
    <source>
        <strain evidence="6">AT0</strain>
        <tissue evidence="6">Leaf</tissue>
    </source>
</reference>
<feature type="active site" description="Proton donor" evidence="2">
    <location>
        <position position="79"/>
    </location>
</feature>
<keyword evidence="1" id="KW-0560">Oxidoreductase</keyword>
<evidence type="ECO:0000313" key="7">
    <source>
        <dbReference type="Proteomes" id="UP000813462"/>
    </source>
</evidence>
<dbReference type="InterPro" id="IPR020471">
    <property type="entry name" value="AKR"/>
</dbReference>
<dbReference type="InterPro" id="IPR023210">
    <property type="entry name" value="NADP_OxRdtase_dom"/>
</dbReference>
<dbReference type="PROSITE" id="PS00062">
    <property type="entry name" value="ALDOKETO_REDUCTASE_2"/>
    <property type="match status" value="1"/>
</dbReference>
<dbReference type="InterPro" id="IPR036812">
    <property type="entry name" value="NAD(P)_OxRdtase_dom_sf"/>
</dbReference>
<dbReference type="Gene3D" id="3.20.20.100">
    <property type="entry name" value="NADP-dependent oxidoreductase domain"/>
    <property type="match status" value="1"/>
</dbReference>
<dbReference type="Pfam" id="PF00248">
    <property type="entry name" value="Aldo_ket_red"/>
    <property type="match status" value="1"/>
</dbReference>
<dbReference type="PROSITE" id="PS00798">
    <property type="entry name" value="ALDOKETO_REDUCTASE_1"/>
    <property type="match status" value="1"/>
</dbReference>
<dbReference type="InterPro" id="IPR044497">
    <property type="entry name" value="AKR4A/B"/>
</dbReference>
<dbReference type="PIRSF" id="PIRSF000097">
    <property type="entry name" value="AKR"/>
    <property type="match status" value="1"/>
</dbReference>
<name>A0A978VM28_ZIZJJ</name>
<dbReference type="GO" id="GO:0044550">
    <property type="term" value="P:secondary metabolite biosynthetic process"/>
    <property type="evidence" value="ECO:0007669"/>
    <property type="project" value="UniProtKB-ARBA"/>
</dbReference>